<feature type="domain" description="K Homology" evidence="6">
    <location>
        <begin position="404"/>
        <end position="475"/>
    </location>
</feature>
<evidence type="ECO:0000256" key="1">
    <source>
        <dbReference type="ARBA" id="ARBA00022737"/>
    </source>
</evidence>
<dbReference type="InterPro" id="IPR036612">
    <property type="entry name" value="KH_dom_type_1_sf"/>
</dbReference>
<dbReference type="InterPro" id="IPR004088">
    <property type="entry name" value="KH_dom_type_1"/>
</dbReference>
<feature type="domain" description="K Homology" evidence="6">
    <location>
        <begin position="333"/>
        <end position="399"/>
    </location>
</feature>
<evidence type="ECO:0000313" key="7">
    <source>
        <dbReference type="EMBL" id="KAF7233443.1"/>
    </source>
</evidence>
<dbReference type="CDD" id="cd02394">
    <property type="entry name" value="KH-I_Vigilin_rpt6"/>
    <property type="match status" value="2"/>
</dbReference>
<evidence type="ECO:0000256" key="5">
    <source>
        <dbReference type="SAM" id="MobiDB-lite"/>
    </source>
</evidence>
<evidence type="ECO:0000256" key="4">
    <source>
        <dbReference type="SAM" id="Coils"/>
    </source>
</evidence>
<dbReference type="SUPFAM" id="SSF54791">
    <property type="entry name" value="Eukaryotic type KH-domain (KH-domain type I)"/>
    <property type="match status" value="8"/>
</dbReference>
<feature type="domain" description="K Homology" evidence="6">
    <location>
        <begin position="1193"/>
        <end position="1266"/>
    </location>
</feature>
<dbReference type="InterPro" id="IPR057778">
    <property type="entry name" value="KH_Vigilin_N"/>
</dbReference>
<feature type="domain" description="K Homology" evidence="6">
    <location>
        <begin position="569"/>
        <end position="637"/>
    </location>
</feature>
<feature type="coiled-coil region" evidence="4">
    <location>
        <begin position="1170"/>
        <end position="1197"/>
    </location>
</feature>
<proteinExistence type="predicted"/>
<keyword evidence="2 3" id="KW-0694">RNA-binding</keyword>
<dbReference type="CDD" id="cd22408">
    <property type="entry name" value="KH-I_Vigilin_rpt4"/>
    <property type="match status" value="1"/>
</dbReference>
<feature type="domain" description="K Homology" evidence="6">
    <location>
        <begin position="120"/>
        <end position="189"/>
    </location>
</feature>
<comment type="caution">
    <text evidence="7">The sequence shown here is derived from an EMBL/GenBank/DDBJ whole genome shotgun (WGS) entry which is preliminary data.</text>
</comment>
<accession>A0A8S9YE73</accession>
<dbReference type="SMART" id="SM00322">
    <property type="entry name" value="KH"/>
    <property type="match status" value="10"/>
</dbReference>
<dbReference type="Pfam" id="PF00013">
    <property type="entry name" value="KH_1"/>
    <property type="match status" value="7"/>
</dbReference>
<dbReference type="CDD" id="cd22409">
    <property type="entry name" value="KH-I_Vigilin_rpt5"/>
    <property type="match status" value="1"/>
</dbReference>
<evidence type="ECO:0000259" key="6">
    <source>
        <dbReference type="SMART" id="SM00322"/>
    </source>
</evidence>
<keyword evidence="8" id="KW-1185">Reference proteome</keyword>
<dbReference type="PANTHER" id="PTHR10288">
    <property type="entry name" value="KH DOMAIN CONTAINING RNA BINDING PROTEIN"/>
    <property type="match status" value="1"/>
</dbReference>
<dbReference type="GO" id="GO:0003723">
    <property type="term" value="F:RNA binding"/>
    <property type="evidence" value="ECO:0007669"/>
    <property type="project" value="UniProtKB-UniRule"/>
</dbReference>
<evidence type="ECO:0000256" key="3">
    <source>
        <dbReference type="PROSITE-ProRule" id="PRU00117"/>
    </source>
</evidence>
<feature type="region of interest" description="Disordered" evidence="5">
    <location>
        <begin position="1121"/>
        <end position="1156"/>
    </location>
</feature>
<keyword evidence="1" id="KW-0677">Repeat</keyword>
<name>A0A8S9YE73_9TREM</name>
<dbReference type="Gene3D" id="3.30.1370.10">
    <property type="entry name" value="K Homology domain, type 1"/>
    <property type="match status" value="9"/>
</dbReference>
<feature type="coiled-coil region" evidence="4">
    <location>
        <begin position="618"/>
        <end position="645"/>
    </location>
</feature>
<feature type="domain" description="K Homology" evidence="6">
    <location>
        <begin position="1083"/>
        <end position="1189"/>
    </location>
</feature>
<reference evidence="7" key="1">
    <citation type="submission" date="2019-07" db="EMBL/GenBank/DDBJ databases">
        <title>Annotation for the trematode Paragonimus miyazaki's.</title>
        <authorList>
            <person name="Choi Y.-J."/>
        </authorList>
    </citation>
    <scope>NUCLEOTIDE SEQUENCE</scope>
    <source>
        <strain evidence="7">Japan</strain>
    </source>
</reference>
<gene>
    <name evidence="7" type="ORF">EG68_09466</name>
</gene>
<feature type="domain" description="K Homology" evidence="6">
    <location>
        <begin position="641"/>
        <end position="716"/>
    </location>
</feature>
<dbReference type="InterPro" id="IPR004087">
    <property type="entry name" value="KH_dom"/>
</dbReference>
<feature type="compositionally biased region" description="Polar residues" evidence="5">
    <location>
        <begin position="1139"/>
        <end position="1156"/>
    </location>
</feature>
<dbReference type="PROSITE" id="PS50084">
    <property type="entry name" value="KH_TYPE_1"/>
    <property type="match status" value="7"/>
</dbReference>
<dbReference type="EMBL" id="JTDE01021070">
    <property type="protein sequence ID" value="KAF7233443.1"/>
    <property type="molecule type" value="Genomic_DNA"/>
</dbReference>
<sequence>MICAEQPSSSSSANDQEFPALAKLKKQRGTVRSLDSPLPAYHPAKIVEIPYDQRRYQNEDLQAAGKRYDAQTRICMEIVKETGVEINLNTSKSNTLTAVLSGNPNKVAVAKQRLMAELRQQETIKISIPQEYHGYLIGRRGDRLREIQSNTMTRIIVPPSNAADPNTITITGPKQGITEAEQLIRETVERQAQQGFERLDIPKIFHPFICGPNNQRLDELRERTDTKINVPPRSSSATVITISGKRDGVMQAADEIRAIFDQVKSYKTIPVCVKKSQHHLVSKPRGSGLAEILAETGVSVEVPTDPISEEIILCGRPEDLGRALSMVYERAESSIGEEVHCPNRFHKLLIGKRGSALAELREGYERVKVDFGDSQDKIWIEGPPEEVEVIVARLKARIAELEATMAIDTIRVDPKYFRHIIGRQGANILRLCDHNVQIRLPTLERGDTHAADEIVIEGDPAGIEKTKANIQQLVQKLENEKCKDVIIEPRIQQLLCTGYKNVAPPIRLIYDTFPKVSVVWPTNQLDGEPPCTVGHDNPSKSVVQLRGDRQQVDAAAERLGKLIKQVIEENFRQEIRIFKEFRPHIFGKGSSKIQKLLDETKTRIQYPNPSDGSDVFTIIGREENVQQAIRQIEELQKKLANVKEVIVSIPSALTTKFAGDHTPSLRSICDQCEGVHMRFLNPRQKNPRSVTHIDVVMLGPPDALERAQKLIDKLNDRVAELCAEELVHVDPKFHGFLIGRQGATITRFRERHNVELIFPDRMETDLKLATEIRIVGPKDAVAKAKVELESLIKTIEDEVEHSVPVDPTLLHEIVTYRRTFPQPELDRVRVIMPKTISTVAPKDVNEPMSSTVSAEPMGIIRLIGQKACVEAATEALQSMISDIKEQVTKEFPLTSPNQFIVLDRIKSQFRDLERNYRVFIHLRRTISDIPRDATSGAGLTTPTGCLVIIGRPERIDHVYEEEIRPLLPIEEEFPLAKEFHRNLISVAIAERPRRSAPTPLSKSGKRVPNVDTVEESTIPLETQSKAVELRQKHGVLIRLPPQHDMDANFVVLRGTPSQLEACKLDLADWVSQCEALKADRIARSYELTVPVPTRFISSIIALRPRLTATFEVAMRFGPDLPPRPAAAPDADASHEAVPENTSIGGQISSVPSTSELGSMADEKQLSTVIFRGYQEKVAAAKAELEREIAKLKAQVTENLFIPAEVHPRLIGSRGYAIQKVMQDYKVRIEFPSRGAQNVSGDPNSVLVTGDEKDVDRACDYLIARANELMALLDSGPQTGRQKQYWEELFPSGGPAMVPNGLV</sequence>
<dbReference type="Proteomes" id="UP000822476">
    <property type="component" value="Unassembled WGS sequence"/>
</dbReference>
<evidence type="ECO:0000313" key="8">
    <source>
        <dbReference type="Proteomes" id="UP000822476"/>
    </source>
</evidence>
<feature type="domain" description="K Homology" evidence="6">
    <location>
        <begin position="193"/>
        <end position="261"/>
    </location>
</feature>
<dbReference type="Pfam" id="PF24668">
    <property type="entry name" value="KH_Vigilin"/>
    <property type="match status" value="1"/>
</dbReference>
<protein>
    <recommendedName>
        <fullName evidence="6">K Homology domain-containing protein</fullName>
    </recommendedName>
</protein>
<evidence type="ECO:0000256" key="2">
    <source>
        <dbReference type="ARBA" id="ARBA00022884"/>
    </source>
</evidence>
<organism evidence="7 8">
    <name type="scientific">Paragonimus skrjabini miyazakii</name>
    <dbReference type="NCBI Taxonomy" id="59628"/>
    <lineage>
        <taxon>Eukaryota</taxon>
        <taxon>Metazoa</taxon>
        <taxon>Spiralia</taxon>
        <taxon>Lophotrochozoa</taxon>
        <taxon>Platyhelminthes</taxon>
        <taxon>Trematoda</taxon>
        <taxon>Digenea</taxon>
        <taxon>Plagiorchiida</taxon>
        <taxon>Troglotremata</taxon>
        <taxon>Troglotrematidae</taxon>
        <taxon>Paragonimus</taxon>
    </lineage>
</organism>
<dbReference type="OrthoDB" id="10027144at2759"/>
<feature type="domain" description="K Homology" evidence="6">
    <location>
        <begin position="265"/>
        <end position="332"/>
    </location>
</feature>
<keyword evidence="4" id="KW-0175">Coiled coil</keyword>
<dbReference type="CDD" id="cd22407">
    <property type="entry name" value="KH-I_Vigilin_rpt3"/>
    <property type="match status" value="1"/>
</dbReference>
<feature type="domain" description="K Homology" evidence="6">
    <location>
        <begin position="721"/>
        <end position="793"/>
    </location>
</feature>